<evidence type="ECO:0000313" key="2">
    <source>
        <dbReference type="EMBL" id="KIM49946.1"/>
    </source>
</evidence>
<keyword evidence="1" id="KW-0472">Membrane</keyword>
<dbReference type="AlphaFoldDB" id="A0A0C3D1D6"/>
<sequence length="144" mass="16935">MQHRCSWSGARIWSLYGQCRRFWEPGSPRTGSGRSLHGASSCSLSHCRENFIEISHIVEPLRSKRFRLRRSWRVQTICVTGIQGTLQSTYAGHNRRRRSIRRRITACWGLPAVYRDGSLFVIFISFLDWEQRLTFSSRRPHKHC</sequence>
<reference evidence="3" key="2">
    <citation type="submission" date="2015-01" db="EMBL/GenBank/DDBJ databases">
        <title>Evolutionary Origins and Diversification of the Mycorrhizal Mutualists.</title>
        <authorList>
            <consortium name="DOE Joint Genome Institute"/>
            <consortium name="Mycorrhizal Genomics Consortium"/>
            <person name="Kohler A."/>
            <person name="Kuo A."/>
            <person name="Nagy L.G."/>
            <person name="Floudas D."/>
            <person name="Copeland A."/>
            <person name="Barry K.W."/>
            <person name="Cichocki N."/>
            <person name="Veneault-Fourrey C."/>
            <person name="LaButti K."/>
            <person name="Lindquist E.A."/>
            <person name="Lipzen A."/>
            <person name="Lundell T."/>
            <person name="Morin E."/>
            <person name="Murat C."/>
            <person name="Riley R."/>
            <person name="Ohm R."/>
            <person name="Sun H."/>
            <person name="Tunlid A."/>
            <person name="Henrissat B."/>
            <person name="Grigoriev I.V."/>
            <person name="Hibbett D.S."/>
            <person name="Martin F."/>
        </authorList>
    </citation>
    <scope>NUCLEOTIDE SEQUENCE [LARGE SCALE GENOMIC DNA]</scope>
    <source>
        <strain evidence="3">h7</strain>
    </source>
</reference>
<feature type="transmembrane region" description="Helical" evidence="1">
    <location>
        <begin position="105"/>
        <end position="127"/>
    </location>
</feature>
<organism evidence="2 3">
    <name type="scientific">Hebeloma cylindrosporum</name>
    <dbReference type="NCBI Taxonomy" id="76867"/>
    <lineage>
        <taxon>Eukaryota</taxon>
        <taxon>Fungi</taxon>
        <taxon>Dikarya</taxon>
        <taxon>Basidiomycota</taxon>
        <taxon>Agaricomycotina</taxon>
        <taxon>Agaricomycetes</taxon>
        <taxon>Agaricomycetidae</taxon>
        <taxon>Agaricales</taxon>
        <taxon>Agaricineae</taxon>
        <taxon>Hymenogastraceae</taxon>
        <taxon>Hebeloma</taxon>
    </lineage>
</organism>
<gene>
    <name evidence="2" type="ORF">M413DRAFT_119469</name>
</gene>
<protein>
    <submittedName>
        <fullName evidence="2">Uncharacterized protein</fullName>
    </submittedName>
</protein>
<accession>A0A0C3D1D6</accession>
<dbReference type="EMBL" id="KN831768">
    <property type="protein sequence ID" value="KIM49946.1"/>
    <property type="molecule type" value="Genomic_DNA"/>
</dbReference>
<dbReference type="HOGENOM" id="CLU_1796694_0_0_1"/>
<evidence type="ECO:0000256" key="1">
    <source>
        <dbReference type="SAM" id="Phobius"/>
    </source>
</evidence>
<keyword evidence="3" id="KW-1185">Reference proteome</keyword>
<evidence type="ECO:0000313" key="3">
    <source>
        <dbReference type="Proteomes" id="UP000053424"/>
    </source>
</evidence>
<reference evidence="2 3" key="1">
    <citation type="submission" date="2014-04" db="EMBL/GenBank/DDBJ databases">
        <authorList>
            <consortium name="DOE Joint Genome Institute"/>
            <person name="Kuo A."/>
            <person name="Gay G."/>
            <person name="Dore J."/>
            <person name="Kohler A."/>
            <person name="Nagy L.G."/>
            <person name="Floudas D."/>
            <person name="Copeland A."/>
            <person name="Barry K.W."/>
            <person name="Cichocki N."/>
            <person name="Veneault-Fourrey C."/>
            <person name="LaButti K."/>
            <person name="Lindquist E.A."/>
            <person name="Lipzen A."/>
            <person name="Lundell T."/>
            <person name="Morin E."/>
            <person name="Murat C."/>
            <person name="Sun H."/>
            <person name="Tunlid A."/>
            <person name="Henrissat B."/>
            <person name="Grigoriev I.V."/>
            <person name="Hibbett D.S."/>
            <person name="Martin F."/>
            <person name="Nordberg H.P."/>
            <person name="Cantor M.N."/>
            <person name="Hua S.X."/>
        </authorList>
    </citation>
    <scope>NUCLEOTIDE SEQUENCE [LARGE SCALE GENOMIC DNA]</scope>
    <source>
        <strain evidence="3">h7</strain>
    </source>
</reference>
<keyword evidence="1" id="KW-1133">Transmembrane helix</keyword>
<dbReference type="Proteomes" id="UP000053424">
    <property type="component" value="Unassembled WGS sequence"/>
</dbReference>
<name>A0A0C3D1D6_HEBCY</name>
<proteinExistence type="predicted"/>
<keyword evidence="1" id="KW-0812">Transmembrane</keyword>